<evidence type="ECO:0000313" key="2">
    <source>
        <dbReference type="Proteomes" id="UP001348369"/>
    </source>
</evidence>
<sequence length="120" mass="12797">MLKMDGRPSRSAAHVVATVSCVLAPDDHLAWVVRKVTGTATSPRVHYTLRNDLSQGPGTYVYDAVLSSTAPGSERTLSVLLMNSDTYQSVKATTDPETGYVLLPSPPPVVSNSVVIKTPE</sequence>
<organism evidence="1 2">
    <name type="scientific">Streptomyces scopuliridis</name>
    <dbReference type="NCBI Taxonomy" id="452529"/>
    <lineage>
        <taxon>Bacteria</taxon>
        <taxon>Bacillati</taxon>
        <taxon>Actinomycetota</taxon>
        <taxon>Actinomycetes</taxon>
        <taxon>Kitasatosporales</taxon>
        <taxon>Streptomycetaceae</taxon>
        <taxon>Streptomyces</taxon>
    </lineage>
</organism>
<protein>
    <submittedName>
        <fullName evidence="1">Uncharacterized protein</fullName>
    </submittedName>
</protein>
<proteinExistence type="predicted"/>
<keyword evidence="2" id="KW-1185">Reference proteome</keyword>
<name>A0ACD4ZWX8_9ACTN</name>
<dbReference type="EMBL" id="CP109109">
    <property type="protein sequence ID" value="WSC02821.1"/>
    <property type="molecule type" value="Genomic_DNA"/>
</dbReference>
<evidence type="ECO:0000313" key="1">
    <source>
        <dbReference type="EMBL" id="WSC02821.1"/>
    </source>
</evidence>
<reference evidence="1" key="1">
    <citation type="submission" date="2022-10" db="EMBL/GenBank/DDBJ databases">
        <title>The complete genomes of actinobacterial strains from the NBC collection.</title>
        <authorList>
            <person name="Joergensen T.S."/>
            <person name="Alvarez Arevalo M."/>
            <person name="Sterndorff E.B."/>
            <person name="Faurdal D."/>
            <person name="Vuksanovic O."/>
            <person name="Mourched A.-S."/>
            <person name="Charusanti P."/>
            <person name="Shaw S."/>
            <person name="Blin K."/>
            <person name="Weber T."/>
        </authorList>
    </citation>
    <scope>NUCLEOTIDE SEQUENCE</scope>
    <source>
        <strain evidence="1">NBC 01771</strain>
    </source>
</reference>
<accession>A0ACD4ZWX8</accession>
<dbReference type="Proteomes" id="UP001348369">
    <property type="component" value="Chromosome"/>
</dbReference>
<gene>
    <name evidence="1" type="ORF">OG835_41515</name>
</gene>